<dbReference type="PANTHER" id="PTHR43406">
    <property type="entry name" value="TRYPTOPHAN SYNTHASE, ALPHA CHAIN"/>
    <property type="match status" value="1"/>
</dbReference>
<keyword evidence="7" id="KW-0057">Aromatic amino acid biosynthesis</keyword>
<dbReference type="OrthoDB" id="2533084at2759"/>
<dbReference type="GO" id="GO:0022857">
    <property type="term" value="F:transmembrane transporter activity"/>
    <property type="evidence" value="ECO:0007669"/>
    <property type="project" value="InterPro"/>
</dbReference>
<evidence type="ECO:0000256" key="4">
    <source>
        <dbReference type="ARBA" id="ARBA00012043"/>
    </source>
</evidence>
<comment type="pathway">
    <text evidence="2">Amino-acid biosynthesis; L-tryptophan biosynthesis; L-tryptophan from chorismate: step 5/5.</text>
</comment>
<dbReference type="Pfam" id="PF07690">
    <property type="entry name" value="MFS_1"/>
    <property type="match status" value="1"/>
</dbReference>
<dbReference type="EC" id="4.2.1.20" evidence="4"/>
<name>A0A135LQ39_PENPA</name>
<dbReference type="CDD" id="cd04724">
    <property type="entry name" value="Tryptophan_synthase_alpha"/>
    <property type="match status" value="1"/>
</dbReference>
<proteinExistence type="inferred from homology"/>
<dbReference type="AlphaFoldDB" id="A0A135LQ39"/>
<evidence type="ECO:0000256" key="9">
    <source>
        <dbReference type="ARBA" id="ARBA00049047"/>
    </source>
</evidence>
<keyword evidence="10" id="KW-1133">Transmembrane helix</keyword>
<feature type="transmembrane region" description="Helical" evidence="10">
    <location>
        <begin position="125"/>
        <end position="145"/>
    </location>
</feature>
<gene>
    <name evidence="11" type="ORF">PGRI_066430</name>
</gene>
<comment type="subcellular location">
    <subcellularLocation>
        <location evidence="1">Membrane</location>
        <topology evidence="1">Multi-pass membrane protein</topology>
    </subcellularLocation>
</comment>
<dbReference type="InterPro" id="IPR011701">
    <property type="entry name" value="MFS"/>
</dbReference>
<dbReference type="GO" id="GO:0005829">
    <property type="term" value="C:cytosol"/>
    <property type="evidence" value="ECO:0007669"/>
    <property type="project" value="TreeGrafter"/>
</dbReference>
<dbReference type="EMBL" id="LHQR01000044">
    <property type="protein sequence ID" value="KXG51071.1"/>
    <property type="molecule type" value="Genomic_DNA"/>
</dbReference>
<evidence type="ECO:0000313" key="11">
    <source>
        <dbReference type="EMBL" id="KXG51071.1"/>
    </source>
</evidence>
<evidence type="ECO:0000256" key="2">
    <source>
        <dbReference type="ARBA" id="ARBA00004733"/>
    </source>
</evidence>
<feature type="transmembrane region" description="Helical" evidence="10">
    <location>
        <begin position="384"/>
        <end position="410"/>
    </location>
</feature>
<evidence type="ECO:0000256" key="1">
    <source>
        <dbReference type="ARBA" id="ARBA00004141"/>
    </source>
</evidence>
<keyword evidence="10" id="KW-0472">Membrane</keyword>
<dbReference type="PANTHER" id="PTHR43406:SF1">
    <property type="entry name" value="TRYPTOPHAN SYNTHASE ALPHA CHAIN, CHLOROPLASTIC"/>
    <property type="match status" value="1"/>
</dbReference>
<dbReference type="Gene3D" id="3.20.20.70">
    <property type="entry name" value="Aldolase class I"/>
    <property type="match status" value="1"/>
</dbReference>
<dbReference type="GO" id="GO:0004834">
    <property type="term" value="F:tryptophan synthase activity"/>
    <property type="evidence" value="ECO:0007669"/>
    <property type="project" value="UniProtKB-EC"/>
</dbReference>
<dbReference type="SUPFAM" id="SSF103473">
    <property type="entry name" value="MFS general substrate transporter"/>
    <property type="match status" value="1"/>
</dbReference>
<dbReference type="InterPro" id="IPR002028">
    <property type="entry name" value="Trp_synthase_suA"/>
</dbReference>
<dbReference type="UniPathway" id="UPA00035">
    <property type="reaction ID" value="UER00044"/>
</dbReference>
<dbReference type="OMA" id="IATAIME"/>
<dbReference type="RefSeq" id="XP_040649607.1">
    <property type="nucleotide sequence ID" value="XM_040794357.1"/>
</dbReference>
<evidence type="ECO:0000256" key="10">
    <source>
        <dbReference type="SAM" id="Phobius"/>
    </source>
</evidence>
<keyword evidence="8" id="KW-0456">Lyase</keyword>
<dbReference type="STRING" id="5078.A0A135LQ39"/>
<keyword evidence="6" id="KW-0822">Tryptophan biosynthesis</keyword>
<reference evidence="11 12" key="1">
    <citation type="journal article" date="2016" name="BMC Genomics">
        <title>Genome sequencing and secondary metabolism of the postharvest pathogen Penicillium griseofulvum.</title>
        <authorList>
            <person name="Banani H."/>
            <person name="Marcet-Houben M."/>
            <person name="Ballester A.R."/>
            <person name="Abbruscato P."/>
            <person name="Gonzalez-Candelas L."/>
            <person name="Gabaldon T."/>
            <person name="Spadaro D."/>
        </authorList>
    </citation>
    <scope>NUCLEOTIDE SEQUENCE [LARGE SCALE GENOMIC DNA]</scope>
    <source>
        <strain evidence="11 12">PG3</strain>
    </source>
</reference>
<feature type="transmembrane region" description="Helical" evidence="10">
    <location>
        <begin position="101"/>
        <end position="119"/>
    </location>
</feature>
<feature type="transmembrane region" description="Helical" evidence="10">
    <location>
        <begin position="263"/>
        <end position="286"/>
    </location>
</feature>
<dbReference type="HAMAP" id="MF_00131">
    <property type="entry name" value="Trp_synth_alpha"/>
    <property type="match status" value="1"/>
</dbReference>
<dbReference type="InterPro" id="IPR013785">
    <property type="entry name" value="Aldolase_TIM"/>
</dbReference>
<keyword evidence="10" id="KW-0812">Transmembrane</keyword>
<comment type="caution">
    <text evidence="11">The sequence shown here is derived from an EMBL/GenBank/DDBJ whole genome shotgun (WGS) entry which is preliminary data.</text>
</comment>
<evidence type="ECO:0000256" key="5">
    <source>
        <dbReference type="ARBA" id="ARBA00022605"/>
    </source>
</evidence>
<keyword evidence="5" id="KW-0028">Amino-acid biosynthesis</keyword>
<dbReference type="GO" id="GO:0016020">
    <property type="term" value="C:membrane"/>
    <property type="evidence" value="ECO:0007669"/>
    <property type="project" value="UniProtKB-SubCell"/>
</dbReference>
<organism evidence="11 12">
    <name type="scientific">Penicillium patulum</name>
    <name type="common">Penicillium griseofulvum</name>
    <dbReference type="NCBI Taxonomy" id="5078"/>
    <lineage>
        <taxon>Eukaryota</taxon>
        <taxon>Fungi</taxon>
        <taxon>Dikarya</taxon>
        <taxon>Ascomycota</taxon>
        <taxon>Pezizomycotina</taxon>
        <taxon>Eurotiomycetes</taxon>
        <taxon>Eurotiomycetidae</taxon>
        <taxon>Eurotiales</taxon>
        <taxon>Aspergillaceae</taxon>
        <taxon>Penicillium</taxon>
    </lineage>
</organism>
<feature type="transmembrane region" description="Helical" evidence="10">
    <location>
        <begin position="194"/>
        <end position="212"/>
    </location>
</feature>
<comment type="catalytic activity">
    <reaction evidence="9">
        <text>(1S,2R)-1-C-(indol-3-yl)glycerol 3-phosphate + L-serine = D-glyceraldehyde 3-phosphate + L-tryptophan + H2O</text>
        <dbReference type="Rhea" id="RHEA:10532"/>
        <dbReference type="ChEBI" id="CHEBI:15377"/>
        <dbReference type="ChEBI" id="CHEBI:33384"/>
        <dbReference type="ChEBI" id="CHEBI:57912"/>
        <dbReference type="ChEBI" id="CHEBI:58866"/>
        <dbReference type="ChEBI" id="CHEBI:59776"/>
        <dbReference type="EC" id="4.2.1.20"/>
    </reaction>
</comment>
<feature type="transmembrane region" description="Helical" evidence="10">
    <location>
        <begin position="422"/>
        <end position="439"/>
    </location>
</feature>
<evidence type="ECO:0000256" key="3">
    <source>
        <dbReference type="ARBA" id="ARBA00011270"/>
    </source>
</evidence>
<accession>A0A135LQ39</accession>
<dbReference type="NCBIfam" id="TIGR00262">
    <property type="entry name" value="trpA"/>
    <property type="match status" value="1"/>
</dbReference>
<dbReference type="Gene3D" id="1.20.1250.20">
    <property type="entry name" value="MFS general substrate transporter like domains"/>
    <property type="match status" value="1"/>
</dbReference>
<evidence type="ECO:0000256" key="8">
    <source>
        <dbReference type="ARBA" id="ARBA00023239"/>
    </source>
</evidence>
<comment type="subunit">
    <text evidence="3">Tetramer of two alpha and two beta chains.</text>
</comment>
<evidence type="ECO:0000313" key="12">
    <source>
        <dbReference type="Proteomes" id="UP000070168"/>
    </source>
</evidence>
<feature type="transmembrane region" description="Helical" evidence="10">
    <location>
        <begin position="354"/>
        <end position="378"/>
    </location>
</feature>
<sequence>MDHKEAQNIKASVSPLPPVEKHHTPHFVLIPQPSTHPRDPLNWPPTRKYVILAQLNLADQEMLYHKTKLEESYANSAALAGMAAGPFFFAPISHLLGSSSVIFWCVLFTLVCQVWGAVMTEPGNYIAYVMSRLFAGFFGAVPTVLGPRIVTDLFFLHQRGRAFATLHMAFLFGTIAGPTFSGFVSAHSFFPVEFWWTVSLLGFTLICCFCFLEETGFDHECFESNPEIPVGILANRFATFFFGKKVVLPTTWKETVKIGITPFLIGMCPVTIIMGIFTLISFGFYVGVNALTPVWLQKPISEGGYGFSLEQNAAFTFCHLIGIVVVQFYGHLLNDRLPLALARRYNGGVWKPEYRLHVLWLPRVVINPIGLGIFGAALRYHLHYMVLVLAVFIVTVGSLASVPVTVNYVVECFTRYPAEAGIVLGAYRIVYGLTISFYINPWVEAVDVGWVYVQQHTLLDIITDIFPIYDNMEAIREAFEKCQAERRAALITYVTPGYPTISKTPGIMLSMQAGNADIIELGIPFTDPVNESPAIQQANVKAVENGVHIPHILQMINSARKQGLAVPVLLVGYLNPMRAYAYGEQKLLRYCKGAGVDGLIIVDVPSDDAVRFHDVCKSKGLSYIPLISSSTPNEHIKILCNIADSFMCIVARTGVSGTYEKPYECVGNLLYRVHACTGNPVPVAVGFGIGTQQNFVDIARLTEGIVIGSPIISILGNATLGTGAQKVKEYCLQVAGRTEDQIVITERKDRATEPLSPTTIYLSYDGAGDTEHTGVQSPRCP</sequence>
<feature type="transmembrane region" description="Helical" evidence="10">
    <location>
        <begin position="166"/>
        <end position="188"/>
    </location>
</feature>
<dbReference type="SUPFAM" id="SSF51366">
    <property type="entry name" value="Ribulose-phoshate binding barrel"/>
    <property type="match status" value="1"/>
</dbReference>
<evidence type="ECO:0000256" key="6">
    <source>
        <dbReference type="ARBA" id="ARBA00022822"/>
    </source>
</evidence>
<protein>
    <recommendedName>
        <fullName evidence="4">tryptophan synthase</fullName>
        <ecNumber evidence="4">4.2.1.20</ecNumber>
    </recommendedName>
</protein>
<feature type="transmembrane region" description="Helical" evidence="10">
    <location>
        <begin position="313"/>
        <end position="333"/>
    </location>
</feature>
<dbReference type="Proteomes" id="UP000070168">
    <property type="component" value="Unassembled WGS sequence"/>
</dbReference>
<keyword evidence="12" id="KW-1185">Reference proteome</keyword>
<dbReference type="GeneID" id="63709657"/>
<evidence type="ECO:0000256" key="7">
    <source>
        <dbReference type="ARBA" id="ARBA00023141"/>
    </source>
</evidence>
<dbReference type="InterPro" id="IPR011060">
    <property type="entry name" value="RibuloseP-bd_barrel"/>
</dbReference>
<dbReference type="InterPro" id="IPR036259">
    <property type="entry name" value="MFS_trans_sf"/>
</dbReference>
<dbReference type="Pfam" id="PF00290">
    <property type="entry name" value="Trp_syntA"/>
    <property type="match status" value="1"/>
</dbReference>